<proteinExistence type="predicted"/>
<organism evidence="2 3">
    <name type="scientific">Halobacteriovorax marinus</name>
    <dbReference type="NCBI Taxonomy" id="97084"/>
    <lineage>
        <taxon>Bacteria</taxon>
        <taxon>Pseudomonadati</taxon>
        <taxon>Bdellovibrionota</taxon>
        <taxon>Bacteriovoracia</taxon>
        <taxon>Bacteriovoracales</taxon>
        <taxon>Halobacteriovoraceae</taxon>
        <taxon>Halobacteriovorax</taxon>
    </lineage>
</organism>
<sequence>MKFQYKLATIVFTIFTLVVLYVRFETALYSWFCDNEDNGAACFVASNLYIEGSDQDTADRYLKKSCKLKYSLACEKLDLPKQIIQP</sequence>
<feature type="transmembrane region" description="Helical" evidence="1">
    <location>
        <begin position="7"/>
        <end position="24"/>
    </location>
</feature>
<dbReference type="Proteomes" id="UP000196531">
    <property type="component" value="Unassembled WGS sequence"/>
</dbReference>
<reference evidence="3" key="1">
    <citation type="journal article" date="2017" name="Proc. Natl. Acad. Sci. U.S.A.">
        <title>Simulation of Deepwater Horizon oil plume reveals substrate specialization within a complex community of hydrocarbon-degraders.</title>
        <authorList>
            <person name="Hu P."/>
            <person name="Dubinsky E.A."/>
            <person name="Probst A.J."/>
            <person name="Wang J."/>
            <person name="Sieber C.M.K."/>
            <person name="Tom L.M."/>
            <person name="Gardinali P."/>
            <person name="Banfield J.F."/>
            <person name="Atlas R.M."/>
            <person name="Andersen G.L."/>
        </authorList>
    </citation>
    <scope>NUCLEOTIDE SEQUENCE [LARGE SCALE GENOMIC DNA]</scope>
</reference>
<keyword evidence="1" id="KW-0472">Membrane</keyword>
<keyword evidence="1" id="KW-1133">Transmembrane helix</keyword>
<evidence type="ECO:0000313" key="2">
    <source>
        <dbReference type="EMBL" id="OUR96409.1"/>
    </source>
</evidence>
<dbReference type="AlphaFoldDB" id="A0A1Y5FBR1"/>
<accession>A0A1Y5FBR1</accession>
<name>A0A1Y5FBR1_9BACT</name>
<evidence type="ECO:0000256" key="1">
    <source>
        <dbReference type="SAM" id="Phobius"/>
    </source>
</evidence>
<dbReference type="EMBL" id="MAAO01000006">
    <property type="protein sequence ID" value="OUR96409.1"/>
    <property type="molecule type" value="Genomic_DNA"/>
</dbReference>
<keyword evidence="1" id="KW-0812">Transmembrane</keyword>
<comment type="caution">
    <text evidence="2">The sequence shown here is derived from an EMBL/GenBank/DDBJ whole genome shotgun (WGS) entry which is preliminary data.</text>
</comment>
<protein>
    <submittedName>
        <fullName evidence="2">Uncharacterized protein</fullName>
    </submittedName>
</protein>
<evidence type="ECO:0000313" key="3">
    <source>
        <dbReference type="Proteomes" id="UP000196531"/>
    </source>
</evidence>
<gene>
    <name evidence="2" type="ORF">A9Q84_08640</name>
</gene>